<dbReference type="STRING" id="306902.C4Y3M6"/>
<reference evidence="6 7" key="1">
    <citation type="journal article" date="2009" name="Nature">
        <title>Evolution of pathogenicity and sexual reproduction in eight Candida genomes.</title>
        <authorList>
            <person name="Butler G."/>
            <person name="Rasmussen M.D."/>
            <person name="Lin M.F."/>
            <person name="Santos M.A."/>
            <person name="Sakthikumar S."/>
            <person name="Munro C.A."/>
            <person name="Rheinbay E."/>
            <person name="Grabherr M."/>
            <person name="Forche A."/>
            <person name="Reedy J.L."/>
            <person name="Agrafioti I."/>
            <person name="Arnaud M.B."/>
            <person name="Bates S."/>
            <person name="Brown A.J."/>
            <person name="Brunke S."/>
            <person name="Costanzo M.C."/>
            <person name="Fitzpatrick D.A."/>
            <person name="de Groot P.W."/>
            <person name="Harris D."/>
            <person name="Hoyer L.L."/>
            <person name="Hube B."/>
            <person name="Klis F.M."/>
            <person name="Kodira C."/>
            <person name="Lennard N."/>
            <person name="Logue M.E."/>
            <person name="Martin R."/>
            <person name="Neiman A.M."/>
            <person name="Nikolaou E."/>
            <person name="Quail M.A."/>
            <person name="Quinn J."/>
            <person name="Santos M.C."/>
            <person name="Schmitzberger F.F."/>
            <person name="Sherlock G."/>
            <person name="Shah P."/>
            <person name="Silverstein K.A."/>
            <person name="Skrzypek M.S."/>
            <person name="Soll D."/>
            <person name="Staggs R."/>
            <person name="Stansfield I."/>
            <person name="Stumpf M.P."/>
            <person name="Sudbery P.E."/>
            <person name="Srikantha T."/>
            <person name="Zeng Q."/>
            <person name="Berman J."/>
            <person name="Berriman M."/>
            <person name="Heitman J."/>
            <person name="Gow N.A."/>
            <person name="Lorenz M.C."/>
            <person name="Birren B.W."/>
            <person name="Kellis M."/>
            <person name="Cuomo C.A."/>
        </authorList>
    </citation>
    <scope>NUCLEOTIDE SEQUENCE [LARGE SCALE GENOMIC DNA]</scope>
    <source>
        <strain evidence="6 7">ATCC 42720</strain>
    </source>
</reference>
<dbReference type="InterPro" id="IPR020946">
    <property type="entry name" value="Flavin_mOase-like"/>
</dbReference>
<comment type="similarity">
    <text evidence="1">Belongs to the FMO family.</text>
</comment>
<dbReference type="Gene3D" id="3.50.50.60">
    <property type="entry name" value="FAD/NAD(P)-binding domain"/>
    <property type="match status" value="2"/>
</dbReference>
<keyword evidence="3" id="KW-0274">FAD</keyword>
<keyword evidence="4" id="KW-0521">NADP</keyword>
<dbReference type="FunCoup" id="C4Y3M6">
    <property type="interactions" value="603"/>
</dbReference>
<dbReference type="InterPro" id="IPR000960">
    <property type="entry name" value="Flavin_mOase"/>
</dbReference>
<dbReference type="HOGENOM" id="CLU_006909_5_0_1"/>
<name>C4Y3M6_CLAL4</name>
<organism evidence="6 7">
    <name type="scientific">Clavispora lusitaniae (strain ATCC 42720)</name>
    <name type="common">Yeast</name>
    <name type="synonym">Candida lusitaniae</name>
    <dbReference type="NCBI Taxonomy" id="306902"/>
    <lineage>
        <taxon>Eukaryota</taxon>
        <taxon>Fungi</taxon>
        <taxon>Dikarya</taxon>
        <taxon>Ascomycota</taxon>
        <taxon>Saccharomycotina</taxon>
        <taxon>Pichiomycetes</taxon>
        <taxon>Metschnikowiaceae</taxon>
        <taxon>Clavispora</taxon>
    </lineage>
</organism>
<proteinExistence type="inferred from homology"/>
<dbReference type="InParanoid" id="C4Y3M6"/>
<dbReference type="GeneID" id="8497859"/>
<sequence>MKTYVIAETYFAFRGSIVLFFPSLFSPSISHFHFRPTMSLRRIAIIGGGPAGLAAAKALVSEPVKFTIDLFERRSNVGGLWYYHGDKSKVLPSVPSVDPNGGEILLPNGGFENRFFSPMYNHLETNLIDRMMEFKDVPFEPRHLAYLSRSEVQEYMLKYAASIPEGVNFHLNTSVTRVFKENGEWSVSFEHVQTQEAQEKKYDAVIVSNGHSDLPFIPDTEGISDWNEKAPGTVTHAKYYVDAEQYWGKNVLVIGNYASGVDLATQISTTAKHVYVSMKDQSELIEIEEDNVSYLQLVTKYDYDANKSAYTIDGKTVSNIDVIVFCTGYLYTLPFLNDYLPGITDGNYVKDLYKQIFNVEDPTLSFIGLPKFIVPMPLSESQSAIVARVYSGRIQLPSLEERKASYEEEIATKGTGKPFHSLKPPADYTYCNELYDWIKKENTDDVGLVPIYWDSQKIKDRHMAKEIKDKRYLEVVEYAKKLKSEGKAFVLPPRAQPIDYE</sequence>
<dbReference type="InterPro" id="IPR050346">
    <property type="entry name" value="FMO-like"/>
</dbReference>
<evidence type="ECO:0000256" key="1">
    <source>
        <dbReference type="ARBA" id="ARBA00009183"/>
    </source>
</evidence>
<dbReference type="InterPro" id="IPR036188">
    <property type="entry name" value="FAD/NAD-bd_sf"/>
</dbReference>
<dbReference type="Pfam" id="PF00743">
    <property type="entry name" value="FMO-like"/>
    <property type="match status" value="2"/>
</dbReference>
<evidence type="ECO:0000256" key="5">
    <source>
        <dbReference type="ARBA" id="ARBA00023002"/>
    </source>
</evidence>
<evidence type="ECO:0008006" key="8">
    <source>
        <dbReference type="Google" id="ProtNLM"/>
    </source>
</evidence>
<gene>
    <name evidence="6" type="ORF">CLUG_03139</name>
</gene>
<dbReference type="OMA" id="MVTPLWK"/>
<dbReference type="SUPFAM" id="SSF51905">
    <property type="entry name" value="FAD/NAD(P)-binding domain"/>
    <property type="match status" value="2"/>
</dbReference>
<dbReference type="Pfam" id="PF13450">
    <property type="entry name" value="NAD_binding_8"/>
    <property type="match status" value="1"/>
</dbReference>
<evidence type="ECO:0000313" key="7">
    <source>
        <dbReference type="Proteomes" id="UP000007703"/>
    </source>
</evidence>
<dbReference type="GO" id="GO:0050661">
    <property type="term" value="F:NADP binding"/>
    <property type="evidence" value="ECO:0007669"/>
    <property type="project" value="InterPro"/>
</dbReference>
<dbReference type="PRINTS" id="PR00370">
    <property type="entry name" value="FMOXYGENASE"/>
</dbReference>
<evidence type="ECO:0000256" key="2">
    <source>
        <dbReference type="ARBA" id="ARBA00022630"/>
    </source>
</evidence>
<evidence type="ECO:0000313" key="6">
    <source>
        <dbReference type="EMBL" id="EEQ39013.1"/>
    </source>
</evidence>
<dbReference type="EMBL" id="CH408078">
    <property type="protein sequence ID" value="EEQ39013.1"/>
    <property type="molecule type" value="Genomic_DNA"/>
</dbReference>
<dbReference type="GO" id="GO:0050660">
    <property type="term" value="F:flavin adenine dinucleotide binding"/>
    <property type="evidence" value="ECO:0007669"/>
    <property type="project" value="InterPro"/>
</dbReference>
<keyword evidence="5" id="KW-0560">Oxidoreductase</keyword>
<accession>C4Y3M6</accession>
<dbReference type="PANTHER" id="PTHR23023">
    <property type="entry name" value="DIMETHYLANILINE MONOOXYGENASE"/>
    <property type="match status" value="1"/>
</dbReference>
<dbReference type="VEuPathDB" id="FungiDB:CLUG_03139"/>
<keyword evidence="2" id="KW-0285">Flavoprotein</keyword>
<protein>
    <recommendedName>
        <fullName evidence="8">Thiol-specific monooxygenase</fullName>
    </recommendedName>
</protein>
<evidence type="ECO:0000256" key="3">
    <source>
        <dbReference type="ARBA" id="ARBA00022827"/>
    </source>
</evidence>
<dbReference type="KEGG" id="clu:CLUG_03139"/>
<dbReference type="Proteomes" id="UP000007703">
    <property type="component" value="Unassembled WGS sequence"/>
</dbReference>
<dbReference type="OrthoDB" id="66881at2759"/>
<dbReference type="GO" id="GO:0004499">
    <property type="term" value="F:N,N-dimethylaniline monooxygenase activity"/>
    <property type="evidence" value="ECO:0007669"/>
    <property type="project" value="InterPro"/>
</dbReference>
<dbReference type="AlphaFoldDB" id="C4Y3M6"/>
<evidence type="ECO:0000256" key="4">
    <source>
        <dbReference type="ARBA" id="ARBA00022857"/>
    </source>
</evidence>